<dbReference type="EMBL" id="QXGE01001340">
    <property type="protein sequence ID" value="KAE9294012.1"/>
    <property type="molecule type" value="Genomic_DNA"/>
</dbReference>
<evidence type="ECO:0000313" key="11">
    <source>
        <dbReference type="Proteomes" id="UP000437068"/>
    </source>
</evidence>
<comment type="subcellular location">
    <subcellularLocation>
        <location evidence="2">Nucleus</location>
    </subcellularLocation>
</comment>
<evidence type="ECO:0000256" key="7">
    <source>
        <dbReference type="ARBA" id="ARBA00023242"/>
    </source>
</evidence>
<evidence type="ECO:0000259" key="9">
    <source>
        <dbReference type="Pfam" id="PF13359"/>
    </source>
</evidence>
<evidence type="ECO:0000256" key="4">
    <source>
        <dbReference type="ARBA" id="ARBA00022722"/>
    </source>
</evidence>
<evidence type="ECO:0000256" key="8">
    <source>
        <dbReference type="SAM" id="MobiDB-lite"/>
    </source>
</evidence>
<comment type="cofactor">
    <cofactor evidence="1">
        <name>a divalent metal cation</name>
        <dbReference type="ChEBI" id="CHEBI:60240"/>
    </cofactor>
</comment>
<gene>
    <name evidence="10" type="ORF">PF001_g17990</name>
</gene>
<dbReference type="Proteomes" id="UP000437068">
    <property type="component" value="Unassembled WGS sequence"/>
</dbReference>
<evidence type="ECO:0000256" key="1">
    <source>
        <dbReference type="ARBA" id="ARBA00001968"/>
    </source>
</evidence>
<dbReference type="InterPro" id="IPR045249">
    <property type="entry name" value="HARBI1-like"/>
</dbReference>
<organism evidence="10 11">
    <name type="scientific">Phytophthora fragariae</name>
    <dbReference type="NCBI Taxonomy" id="53985"/>
    <lineage>
        <taxon>Eukaryota</taxon>
        <taxon>Sar</taxon>
        <taxon>Stramenopiles</taxon>
        <taxon>Oomycota</taxon>
        <taxon>Peronosporomycetes</taxon>
        <taxon>Peronosporales</taxon>
        <taxon>Peronosporaceae</taxon>
        <taxon>Phytophthora</taxon>
    </lineage>
</organism>
<sequence>MPPSDFKKVKRGVTATIFQLAMTQQLQEANRVGHGGGDAAEDDVLSDLVKLRHALDSARYSVPRKNVVRSTAHQGLLYTLGDAEFRTFTRVSKNTFNVLLDLICDDVVFQPKRNSTKRPQRDVAVQLAVTLEWYAAHRNGNSVSHFVMNYGIGAGTVSTYVRRVQKALLRYYASFVAWPSHQKRIESSAFHEERFGLVEGVVGFVDGTHVILDQKPHINGALHYNRKCRYSFNVQIVCNEDKVILHAFTGWPGSCCDSTVFSKTPLAQHPERFFSSDQYLIEPLDVAKGKSHADQPKKDYRHVNNHILACVMLHNIGIALFDEWDDAALDDEDDDDTDINSGPDGKTAKEKRERIKTVLLDR</sequence>
<keyword evidence="7" id="KW-0539">Nucleus</keyword>
<dbReference type="GO" id="GO:0004518">
    <property type="term" value="F:nuclease activity"/>
    <property type="evidence" value="ECO:0007669"/>
    <property type="project" value="UniProtKB-KW"/>
</dbReference>
<evidence type="ECO:0000256" key="2">
    <source>
        <dbReference type="ARBA" id="ARBA00004123"/>
    </source>
</evidence>
<dbReference type="InterPro" id="IPR027806">
    <property type="entry name" value="HARBI1_dom"/>
</dbReference>
<evidence type="ECO:0000256" key="3">
    <source>
        <dbReference type="ARBA" id="ARBA00006958"/>
    </source>
</evidence>
<dbReference type="GO" id="GO:0005634">
    <property type="term" value="C:nucleus"/>
    <property type="evidence" value="ECO:0007669"/>
    <property type="project" value="UniProtKB-SubCell"/>
</dbReference>
<keyword evidence="6" id="KW-0378">Hydrolase</keyword>
<keyword evidence="5" id="KW-0479">Metal-binding</keyword>
<dbReference type="AlphaFoldDB" id="A0A6A4CMS0"/>
<evidence type="ECO:0000256" key="6">
    <source>
        <dbReference type="ARBA" id="ARBA00022801"/>
    </source>
</evidence>
<comment type="caution">
    <text evidence="10">The sequence shown here is derived from an EMBL/GenBank/DDBJ whole genome shotgun (WGS) entry which is preliminary data.</text>
</comment>
<keyword evidence="4" id="KW-0540">Nuclease</keyword>
<proteinExistence type="inferred from homology"/>
<name>A0A6A4CMS0_9STRA</name>
<feature type="domain" description="DDE Tnp4" evidence="9">
    <location>
        <begin position="205"/>
        <end position="275"/>
    </location>
</feature>
<dbReference type="GO" id="GO:0016787">
    <property type="term" value="F:hydrolase activity"/>
    <property type="evidence" value="ECO:0007669"/>
    <property type="project" value="UniProtKB-KW"/>
</dbReference>
<dbReference type="PANTHER" id="PTHR22930:SF85">
    <property type="entry name" value="GH03217P-RELATED"/>
    <property type="match status" value="1"/>
</dbReference>
<protein>
    <recommendedName>
        <fullName evidence="9">DDE Tnp4 domain-containing protein</fullName>
    </recommendedName>
</protein>
<dbReference type="GO" id="GO:0046872">
    <property type="term" value="F:metal ion binding"/>
    <property type="evidence" value="ECO:0007669"/>
    <property type="project" value="UniProtKB-KW"/>
</dbReference>
<comment type="similarity">
    <text evidence="3">Belongs to the HARBI1 family.</text>
</comment>
<evidence type="ECO:0000313" key="10">
    <source>
        <dbReference type="EMBL" id="KAE9294012.1"/>
    </source>
</evidence>
<dbReference type="PANTHER" id="PTHR22930">
    <property type="match status" value="1"/>
</dbReference>
<evidence type="ECO:0000256" key="5">
    <source>
        <dbReference type="ARBA" id="ARBA00022723"/>
    </source>
</evidence>
<dbReference type="Pfam" id="PF13359">
    <property type="entry name" value="DDE_Tnp_4"/>
    <property type="match status" value="1"/>
</dbReference>
<feature type="region of interest" description="Disordered" evidence="8">
    <location>
        <begin position="331"/>
        <end position="353"/>
    </location>
</feature>
<accession>A0A6A4CMS0</accession>
<reference evidence="10 11" key="1">
    <citation type="submission" date="2018-08" db="EMBL/GenBank/DDBJ databases">
        <title>Genomic investigation of the strawberry pathogen Phytophthora fragariae indicates pathogenicity is determined by transcriptional variation in three key races.</title>
        <authorList>
            <person name="Adams T.M."/>
            <person name="Armitage A.D."/>
            <person name="Sobczyk M.K."/>
            <person name="Bates H.J."/>
            <person name="Dunwell J.M."/>
            <person name="Nellist C.F."/>
            <person name="Harrison R.J."/>
        </authorList>
    </citation>
    <scope>NUCLEOTIDE SEQUENCE [LARGE SCALE GENOMIC DNA]</scope>
    <source>
        <strain evidence="10 11">A4</strain>
    </source>
</reference>